<feature type="region of interest" description="Disordered" evidence="1">
    <location>
        <begin position="198"/>
        <end position="228"/>
    </location>
</feature>
<evidence type="ECO:0000256" key="1">
    <source>
        <dbReference type="SAM" id="MobiDB-lite"/>
    </source>
</evidence>
<reference evidence="2" key="1">
    <citation type="submission" date="2021-01" db="EMBL/GenBank/DDBJ databases">
        <authorList>
            <person name="Corre E."/>
            <person name="Pelletier E."/>
            <person name="Niang G."/>
            <person name="Scheremetjew M."/>
            <person name="Finn R."/>
            <person name="Kale V."/>
            <person name="Holt S."/>
            <person name="Cochrane G."/>
            <person name="Meng A."/>
            <person name="Brown T."/>
            <person name="Cohen L."/>
        </authorList>
    </citation>
    <scope>NUCLEOTIDE SEQUENCE</scope>
    <source>
        <strain evidence="2">NIES-2562</strain>
    </source>
</reference>
<dbReference type="EMBL" id="HBIB01039619">
    <property type="protein sequence ID" value="CAE0263492.1"/>
    <property type="molecule type" value="Transcribed_RNA"/>
</dbReference>
<dbReference type="AlphaFoldDB" id="A0A7S3LTW3"/>
<evidence type="ECO:0000313" key="2">
    <source>
        <dbReference type="EMBL" id="CAE0263492.1"/>
    </source>
</evidence>
<sequence length="234" mass="25255">MNGSDILNVVKEIWDTGSRQTDEVVDVALHLADDHALEVLGRALQSSIVDDEISIFHVQDMLAAAGLPAWKVAPIISIFDEGRTGSFSLFSLRTLLCCLCLLDKSVASSHSEALLMTIFDHFCSISADDGSKVFPPRHLNFMSTVWDVSVAQALDLLPAKPSKAMNEELFVTVGLKVLSLIHDLPTIAQHRVSARIDGGNVRPAGRDSDGNSNGTESAGGRSRKRRDGCSCVIL</sequence>
<name>A0A7S3LTW3_9EUKA</name>
<accession>A0A7S3LTW3</accession>
<proteinExistence type="predicted"/>
<organism evidence="2">
    <name type="scientific">Palpitomonas bilix</name>
    <dbReference type="NCBI Taxonomy" id="652834"/>
    <lineage>
        <taxon>Eukaryota</taxon>
        <taxon>Eukaryota incertae sedis</taxon>
    </lineage>
</organism>
<gene>
    <name evidence="2" type="ORF">PBIL07802_LOCUS25793</name>
</gene>
<protein>
    <submittedName>
        <fullName evidence="2">Uncharacterized protein</fullName>
    </submittedName>
</protein>